<gene>
    <name evidence="8" type="ORF">FFLO_06793</name>
</gene>
<keyword evidence="3 6" id="KW-0812">Transmembrane</keyword>
<feature type="transmembrane region" description="Helical" evidence="6">
    <location>
        <begin position="418"/>
        <end position="438"/>
    </location>
</feature>
<evidence type="ECO:0000256" key="1">
    <source>
        <dbReference type="ARBA" id="ARBA00004141"/>
    </source>
</evidence>
<dbReference type="Proteomes" id="UP000812966">
    <property type="component" value="Unassembled WGS sequence"/>
</dbReference>
<comment type="caution">
    <text evidence="8">The sequence shown here is derived from an EMBL/GenBank/DDBJ whole genome shotgun (WGS) entry which is preliminary data.</text>
</comment>
<dbReference type="EMBL" id="JABELV010000262">
    <property type="protein sequence ID" value="KAG7527572.1"/>
    <property type="molecule type" value="Genomic_DNA"/>
</dbReference>
<dbReference type="PANTHER" id="PTHR48022">
    <property type="entry name" value="PLASTIDIC GLUCOSE TRANSPORTER 4"/>
    <property type="match status" value="1"/>
</dbReference>
<protein>
    <recommendedName>
        <fullName evidence="7">Major facilitator superfamily (MFS) profile domain-containing protein</fullName>
    </recommendedName>
</protein>
<dbReference type="InterPro" id="IPR050360">
    <property type="entry name" value="MFS_Sugar_Transporters"/>
</dbReference>
<dbReference type="GO" id="GO:0016020">
    <property type="term" value="C:membrane"/>
    <property type="evidence" value="ECO:0007669"/>
    <property type="project" value="UniProtKB-SubCell"/>
</dbReference>
<dbReference type="InterPro" id="IPR005828">
    <property type="entry name" value="MFS_sugar_transport-like"/>
</dbReference>
<dbReference type="InterPro" id="IPR020846">
    <property type="entry name" value="MFS_dom"/>
</dbReference>
<name>A0A8K0NQ47_9TREE</name>
<dbReference type="Gene3D" id="1.20.1250.20">
    <property type="entry name" value="MFS general substrate transporter like domains"/>
    <property type="match status" value="1"/>
</dbReference>
<evidence type="ECO:0000313" key="8">
    <source>
        <dbReference type="EMBL" id="KAG7527572.1"/>
    </source>
</evidence>
<keyword evidence="9" id="KW-1185">Reference proteome</keyword>
<dbReference type="GO" id="GO:0005351">
    <property type="term" value="F:carbohydrate:proton symporter activity"/>
    <property type="evidence" value="ECO:0007669"/>
    <property type="project" value="TreeGrafter"/>
</dbReference>
<comment type="similarity">
    <text evidence="2">Belongs to the major facilitator superfamily. Sugar transporter (TC 2.A.1.1) family.</text>
</comment>
<accession>A0A8K0NQ47</accession>
<proteinExistence type="inferred from homology"/>
<dbReference type="InterPro" id="IPR036259">
    <property type="entry name" value="MFS_trans_sf"/>
</dbReference>
<dbReference type="OrthoDB" id="6612291at2759"/>
<dbReference type="PANTHER" id="PTHR48022:SF2">
    <property type="entry name" value="PLASTIDIC GLUCOSE TRANSPORTER 4"/>
    <property type="match status" value="1"/>
</dbReference>
<feature type="transmembrane region" description="Helical" evidence="6">
    <location>
        <begin position="484"/>
        <end position="502"/>
    </location>
</feature>
<evidence type="ECO:0000313" key="9">
    <source>
        <dbReference type="Proteomes" id="UP000812966"/>
    </source>
</evidence>
<evidence type="ECO:0000256" key="6">
    <source>
        <dbReference type="SAM" id="Phobius"/>
    </source>
</evidence>
<evidence type="ECO:0000256" key="5">
    <source>
        <dbReference type="ARBA" id="ARBA00023136"/>
    </source>
</evidence>
<feature type="transmembrane region" description="Helical" evidence="6">
    <location>
        <begin position="320"/>
        <end position="343"/>
    </location>
</feature>
<reference evidence="8" key="1">
    <citation type="submission" date="2020-04" db="EMBL/GenBank/DDBJ databases">
        <title>Analysis of mating type loci in Filobasidium floriforme.</title>
        <authorList>
            <person name="Nowrousian M."/>
        </authorList>
    </citation>
    <scope>NUCLEOTIDE SEQUENCE</scope>
    <source>
        <strain evidence="8">CBS 6242</strain>
    </source>
</reference>
<dbReference type="SUPFAM" id="SSF103473">
    <property type="entry name" value="MFS general substrate transporter"/>
    <property type="match status" value="1"/>
</dbReference>
<feature type="transmembrane region" description="Helical" evidence="6">
    <location>
        <begin position="383"/>
        <end position="406"/>
    </location>
</feature>
<evidence type="ECO:0000256" key="3">
    <source>
        <dbReference type="ARBA" id="ARBA00022692"/>
    </source>
</evidence>
<feature type="transmembrane region" description="Helical" evidence="6">
    <location>
        <begin position="228"/>
        <end position="249"/>
    </location>
</feature>
<feature type="domain" description="Major facilitator superfamily (MFS) profile" evidence="7">
    <location>
        <begin position="63"/>
        <end position="506"/>
    </location>
</feature>
<feature type="transmembrane region" description="Helical" evidence="6">
    <location>
        <begin position="164"/>
        <end position="187"/>
    </location>
</feature>
<dbReference type="PROSITE" id="PS00216">
    <property type="entry name" value="SUGAR_TRANSPORT_1"/>
    <property type="match status" value="1"/>
</dbReference>
<sequence length="547" mass="60045">MASQYTVNNHHAMSVDDEPADKEKIVQLEHHEEVPNDQEVLETKYAAMGRWTAARTFWKAMVFCAILNLAAFNDGFQQQVPGNIIPMPAFVATMANTVIDGKPAISAQVISFWQGFAEVAKTVGMFTGGTFADRLGRKYALVGAVVVLLAGSVAEILARNWRVWLGAAIIIRLGVGLAQSILITYLSEIAPFQIRGFMIGAYQLNLAFGQLIVAVASQLLIIHQPTKWIPLVALEFVFSGLLMILIWFVPESHLYHARKGNHDKAKDSMLKLYGTAPDYDVEYEYRVVQNGIQAEIEFNRSLGGASFLEIFNKRNWRRTLAGCVGICSQWAAGAPIVFGYSTYFFQVANLGTDPFIISILTFVLLMVAIFVSLISCEYIGRRPLLVGGCFAMLCFNVGLATTGFFSSAASGKAAVGMLLLWVICYGLSAGPIGFVAAGETSTPRLRAQTTSFNLGCYGLGFVVFQWSVSYMISPDAGNMGVKAIYVWCGMLAPTVAILYFFYPETAGRTYWELDELYERGVPARHFKKTPTMAEQAGRKGNIARVAA</sequence>
<feature type="transmembrane region" description="Helical" evidence="6">
    <location>
        <begin position="355"/>
        <end position="376"/>
    </location>
</feature>
<evidence type="ECO:0000256" key="2">
    <source>
        <dbReference type="ARBA" id="ARBA00010992"/>
    </source>
</evidence>
<dbReference type="InterPro" id="IPR005829">
    <property type="entry name" value="Sugar_transporter_CS"/>
</dbReference>
<feature type="transmembrane region" description="Helical" evidence="6">
    <location>
        <begin position="139"/>
        <end position="158"/>
    </location>
</feature>
<keyword evidence="4 6" id="KW-1133">Transmembrane helix</keyword>
<dbReference type="PROSITE" id="PS50850">
    <property type="entry name" value="MFS"/>
    <property type="match status" value="1"/>
</dbReference>
<evidence type="ECO:0000259" key="7">
    <source>
        <dbReference type="PROSITE" id="PS50850"/>
    </source>
</evidence>
<dbReference type="Pfam" id="PF00083">
    <property type="entry name" value="Sugar_tr"/>
    <property type="match status" value="1"/>
</dbReference>
<dbReference type="AlphaFoldDB" id="A0A8K0NQ47"/>
<keyword evidence="5 6" id="KW-0472">Membrane</keyword>
<feature type="transmembrane region" description="Helical" evidence="6">
    <location>
        <begin position="450"/>
        <end position="472"/>
    </location>
</feature>
<evidence type="ECO:0000256" key="4">
    <source>
        <dbReference type="ARBA" id="ARBA00022989"/>
    </source>
</evidence>
<comment type="subcellular location">
    <subcellularLocation>
        <location evidence="1">Membrane</location>
        <topology evidence="1">Multi-pass membrane protein</topology>
    </subcellularLocation>
</comment>
<organism evidence="8 9">
    <name type="scientific">Filobasidium floriforme</name>
    <dbReference type="NCBI Taxonomy" id="5210"/>
    <lineage>
        <taxon>Eukaryota</taxon>
        <taxon>Fungi</taxon>
        <taxon>Dikarya</taxon>
        <taxon>Basidiomycota</taxon>
        <taxon>Agaricomycotina</taxon>
        <taxon>Tremellomycetes</taxon>
        <taxon>Filobasidiales</taxon>
        <taxon>Filobasidiaceae</taxon>
        <taxon>Filobasidium</taxon>
    </lineage>
</organism>
<feature type="transmembrane region" description="Helical" evidence="6">
    <location>
        <begin position="199"/>
        <end position="222"/>
    </location>
</feature>